<reference evidence="15 16" key="1">
    <citation type="submission" date="2016-12" db="EMBL/GenBank/DDBJ databases">
        <authorList>
            <person name="Song W.-J."/>
            <person name="Kurnit D.M."/>
        </authorList>
    </citation>
    <scope>NUCLEOTIDE SEQUENCE [LARGE SCALE GENOMIC DNA]</scope>
    <source>
        <strain evidence="15 16">DSM 18488</strain>
    </source>
</reference>
<dbReference type="InterPro" id="IPR036890">
    <property type="entry name" value="HATPase_C_sf"/>
</dbReference>
<evidence type="ECO:0000313" key="15">
    <source>
        <dbReference type="EMBL" id="SHO42944.1"/>
    </source>
</evidence>
<evidence type="ECO:0000256" key="4">
    <source>
        <dbReference type="ARBA" id="ARBA00022679"/>
    </source>
</evidence>
<dbReference type="SMART" id="SM00448">
    <property type="entry name" value="REC"/>
    <property type="match status" value="2"/>
</dbReference>
<dbReference type="PRINTS" id="PR00344">
    <property type="entry name" value="BCTRLSENSOR"/>
</dbReference>
<dbReference type="SMART" id="SM00388">
    <property type="entry name" value="HisKA"/>
    <property type="match status" value="1"/>
</dbReference>
<dbReference type="SMART" id="SM00387">
    <property type="entry name" value="HATPase_c"/>
    <property type="match status" value="1"/>
</dbReference>
<keyword evidence="8" id="KW-0902">Two-component regulatory system</keyword>
<dbReference type="CDD" id="cd17546">
    <property type="entry name" value="REC_hyHK_CKI1_RcsC-like"/>
    <property type="match status" value="2"/>
</dbReference>
<gene>
    <name evidence="15" type="ORF">SAMN02745220_00224</name>
</gene>
<dbReference type="Pfam" id="PF02518">
    <property type="entry name" value="HATPase_c"/>
    <property type="match status" value="1"/>
</dbReference>
<dbReference type="GO" id="GO:0005524">
    <property type="term" value="F:ATP binding"/>
    <property type="evidence" value="ECO:0007669"/>
    <property type="project" value="UniProtKB-KW"/>
</dbReference>
<evidence type="ECO:0000256" key="2">
    <source>
        <dbReference type="ARBA" id="ARBA00012438"/>
    </source>
</evidence>
<dbReference type="InterPro" id="IPR004358">
    <property type="entry name" value="Sig_transdc_His_kin-like_C"/>
</dbReference>
<evidence type="ECO:0000256" key="5">
    <source>
        <dbReference type="ARBA" id="ARBA00022741"/>
    </source>
</evidence>
<evidence type="ECO:0000256" key="6">
    <source>
        <dbReference type="ARBA" id="ARBA00022777"/>
    </source>
</evidence>
<dbReference type="InterPro" id="IPR003594">
    <property type="entry name" value="HATPase_dom"/>
</dbReference>
<dbReference type="AlphaFoldDB" id="A0A1M7XW37"/>
<feature type="domain" description="Response regulatory" evidence="14">
    <location>
        <begin position="315"/>
        <end position="434"/>
    </location>
</feature>
<evidence type="ECO:0000256" key="1">
    <source>
        <dbReference type="ARBA" id="ARBA00000085"/>
    </source>
</evidence>
<dbReference type="EC" id="2.7.13.3" evidence="2"/>
<feature type="domain" description="Histidine kinase" evidence="13">
    <location>
        <begin position="64"/>
        <end position="285"/>
    </location>
</feature>
<dbReference type="STRING" id="1121416.SAMN02745220_00224"/>
<feature type="modified residue" description="4-aspartylphosphate" evidence="11">
    <location>
        <position position="486"/>
    </location>
</feature>
<comment type="subunit">
    <text evidence="9">At low DSF concentrations, interacts with RpfF.</text>
</comment>
<feature type="coiled-coil region" evidence="12">
    <location>
        <begin position="20"/>
        <end position="54"/>
    </location>
</feature>
<dbReference type="Pfam" id="PF00512">
    <property type="entry name" value="HisKA"/>
    <property type="match status" value="1"/>
</dbReference>
<dbReference type="FunFam" id="3.30.565.10:FF:000010">
    <property type="entry name" value="Sensor histidine kinase RcsC"/>
    <property type="match status" value="1"/>
</dbReference>
<evidence type="ECO:0000259" key="14">
    <source>
        <dbReference type="PROSITE" id="PS50110"/>
    </source>
</evidence>
<feature type="domain" description="Response regulatory" evidence="14">
    <location>
        <begin position="437"/>
        <end position="554"/>
    </location>
</feature>
<keyword evidence="7" id="KW-0067">ATP-binding</keyword>
<dbReference type="PROSITE" id="PS50110">
    <property type="entry name" value="RESPONSE_REGULATORY"/>
    <property type="match status" value="2"/>
</dbReference>
<dbReference type="InterPro" id="IPR036097">
    <property type="entry name" value="HisK_dim/P_sf"/>
</dbReference>
<evidence type="ECO:0000256" key="10">
    <source>
        <dbReference type="ARBA" id="ARBA00068150"/>
    </source>
</evidence>
<feature type="modified residue" description="4-aspartylphosphate" evidence="11">
    <location>
        <position position="364"/>
    </location>
</feature>
<evidence type="ECO:0000256" key="3">
    <source>
        <dbReference type="ARBA" id="ARBA00022553"/>
    </source>
</evidence>
<dbReference type="PROSITE" id="PS50109">
    <property type="entry name" value="HIS_KIN"/>
    <property type="match status" value="1"/>
</dbReference>
<evidence type="ECO:0000256" key="9">
    <source>
        <dbReference type="ARBA" id="ARBA00064003"/>
    </source>
</evidence>
<comment type="catalytic activity">
    <reaction evidence="1">
        <text>ATP + protein L-histidine = ADP + protein N-phospho-L-histidine.</text>
        <dbReference type="EC" id="2.7.13.3"/>
    </reaction>
</comment>
<keyword evidence="3 11" id="KW-0597">Phosphoprotein</keyword>
<dbReference type="Gene3D" id="1.10.287.130">
    <property type="match status" value="1"/>
</dbReference>
<evidence type="ECO:0000256" key="7">
    <source>
        <dbReference type="ARBA" id="ARBA00022840"/>
    </source>
</evidence>
<evidence type="ECO:0000259" key="13">
    <source>
        <dbReference type="PROSITE" id="PS50109"/>
    </source>
</evidence>
<dbReference type="SUPFAM" id="SSF47384">
    <property type="entry name" value="Homodimeric domain of signal transducing histidine kinase"/>
    <property type="match status" value="1"/>
</dbReference>
<dbReference type="EMBL" id="FRFE01000001">
    <property type="protein sequence ID" value="SHO42944.1"/>
    <property type="molecule type" value="Genomic_DNA"/>
</dbReference>
<keyword evidence="12" id="KW-0175">Coiled coil</keyword>
<accession>A0A1M7XW37</accession>
<organism evidence="15 16">
    <name type="scientific">Desulfopila aestuarii DSM 18488</name>
    <dbReference type="NCBI Taxonomy" id="1121416"/>
    <lineage>
        <taxon>Bacteria</taxon>
        <taxon>Pseudomonadati</taxon>
        <taxon>Thermodesulfobacteriota</taxon>
        <taxon>Desulfobulbia</taxon>
        <taxon>Desulfobulbales</taxon>
        <taxon>Desulfocapsaceae</taxon>
        <taxon>Desulfopila</taxon>
    </lineage>
</organism>
<dbReference type="InterPro" id="IPR001789">
    <property type="entry name" value="Sig_transdc_resp-reg_receiver"/>
</dbReference>
<dbReference type="Gene3D" id="3.30.565.10">
    <property type="entry name" value="Histidine kinase-like ATPase, C-terminal domain"/>
    <property type="match status" value="1"/>
</dbReference>
<evidence type="ECO:0000256" key="11">
    <source>
        <dbReference type="PROSITE-ProRule" id="PRU00169"/>
    </source>
</evidence>
<dbReference type="GO" id="GO:0000155">
    <property type="term" value="F:phosphorelay sensor kinase activity"/>
    <property type="evidence" value="ECO:0007669"/>
    <property type="project" value="InterPro"/>
</dbReference>
<evidence type="ECO:0000256" key="12">
    <source>
        <dbReference type="SAM" id="Coils"/>
    </source>
</evidence>
<dbReference type="PANTHER" id="PTHR45339:SF3">
    <property type="entry name" value="HISTIDINE KINASE"/>
    <property type="match status" value="1"/>
</dbReference>
<protein>
    <recommendedName>
        <fullName evidence="10">Sensory/regulatory protein RpfC</fullName>
        <ecNumber evidence="2">2.7.13.3</ecNumber>
    </recommendedName>
</protein>
<sequence length="555" mass="61793">MKKPTISKKGEIVSLIESEIDKLQKKTVDLKSTNAKLKKRIKALESALEKAEQNSRVKSEFLENMSHEIRTSMNGIVGMTSLVLETKLTSEQQQYLEMVNTSVDRLQEVVSEVLDYSKIEAGLLDLEPQDFNLKESLDHDLYLLRLAAEQKGITLTCKVDPDVPESVYGDPKRLVQVLTNLVNNAIRHTESGGVSIFVKNDGYDDSNRLSLHFSVHDTGTGIDLEKQQRIFQAFSQPGSRQTASAEGIGVGLTICSQLVKMMGGELGLASSRKGSTFWFSVPFREVVDIDLEFEMDQLAAEREARTSTYALQGARVLLAEDDPINRLLTETLLTQAGVEVTSVENGEEASRLAEVNDYQIILMDVQMPVVDGLEATRKIRQVEKKSGKRRTTIIALTALAMQGDREKCLQAGMDDYISKPIEKKQLLNMLTTYLTSSALVVDGDVESKQQLVQCLVENGWNVTIAESGRSAMYEASLNPFDLILLDTRMPQMGGIEAAKVIRRLEEYSGRHAHIVGIGWGGSGEEQRCLENGIDGYIARPFTREKITERLKQLRV</sequence>
<dbReference type="Proteomes" id="UP000184603">
    <property type="component" value="Unassembled WGS sequence"/>
</dbReference>
<dbReference type="FunFam" id="1.10.287.130:FF:000002">
    <property type="entry name" value="Two-component osmosensing histidine kinase"/>
    <property type="match status" value="1"/>
</dbReference>
<dbReference type="Gene3D" id="3.40.50.2300">
    <property type="match status" value="2"/>
</dbReference>
<dbReference type="CDD" id="cd16922">
    <property type="entry name" value="HATPase_EvgS-ArcB-TorS-like"/>
    <property type="match status" value="1"/>
</dbReference>
<dbReference type="SUPFAM" id="SSF55874">
    <property type="entry name" value="ATPase domain of HSP90 chaperone/DNA topoisomerase II/histidine kinase"/>
    <property type="match status" value="1"/>
</dbReference>
<dbReference type="CDD" id="cd00082">
    <property type="entry name" value="HisKA"/>
    <property type="match status" value="1"/>
</dbReference>
<dbReference type="PANTHER" id="PTHR45339">
    <property type="entry name" value="HYBRID SIGNAL TRANSDUCTION HISTIDINE KINASE J"/>
    <property type="match status" value="1"/>
</dbReference>
<proteinExistence type="predicted"/>
<dbReference type="InterPro" id="IPR003661">
    <property type="entry name" value="HisK_dim/P_dom"/>
</dbReference>
<evidence type="ECO:0000313" key="16">
    <source>
        <dbReference type="Proteomes" id="UP000184603"/>
    </source>
</evidence>
<keyword evidence="6 15" id="KW-0418">Kinase</keyword>
<evidence type="ECO:0000256" key="8">
    <source>
        <dbReference type="ARBA" id="ARBA00023012"/>
    </source>
</evidence>
<name>A0A1M7XW37_9BACT</name>
<dbReference type="InterPro" id="IPR011006">
    <property type="entry name" value="CheY-like_superfamily"/>
</dbReference>
<dbReference type="InterPro" id="IPR005467">
    <property type="entry name" value="His_kinase_dom"/>
</dbReference>
<keyword evidence="4" id="KW-0808">Transferase</keyword>
<keyword evidence="5" id="KW-0547">Nucleotide-binding</keyword>
<dbReference type="SUPFAM" id="SSF52172">
    <property type="entry name" value="CheY-like"/>
    <property type="match status" value="2"/>
</dbReference>
<dbReference type="Pfam" id="PF00072">
    <property type="entry name" value="Response_reg"/>
    <property type="match status" value="2"/>
</dbReference>
<keyword evidence="16" id="KW-1185">Reference proteome</keyword>